<reference evidence="8 9" key="1">
    <citation type="journal article" date="2014" name="Genome Announc.">
        <title>Complete Genome Sequence of Mycoplasma bovoculi Strain M165/69T (ATCC 29104).</title>
        <authorList>
            <person name="Calcutt M.J."/>
            <person name="Foecking M.F."/>
        </authorList>
    </citation>
    <scope>NUCLEOTIDE SEQUENCE [LARGE SCALE GENOMIC DNA]</scope>
    <source>
        <strain evidence="8">M165/69</strain>
    </source>
</reference>
<accession>W5USH8</accession>
<evidence type="ECO:0000256" key="7">
    <source>
        <dbReference type="RuleBase" id="RU000559"/>
    </source>
</evidence>
<evidence type="ECO:0000256" key="1">
    <source>
        <dbReference type="ARBA" id="ARBA00002349"/>
    </source>
</evidence>
<dbReference type="NCBIfam" id="TIGR01024">
    <property type="entry name" value="rplS_bact"/>
    <property type="match status" value="1"/>
</dbReference>
<evidence type="ECO:0000313" key="8">
    <source>
        <dbReference type="EMBL" id="AHH45174.1"/>
    </source>
</evidence>
<evidence type="ECO:0000256" key="2">
    <source>
        <dbReference type="ARBA" id="ARBA00005781"/>
    </source>
</evidence>
<dbReference type="RefSeq" id="WP_022934971.1">
    <property type="nucleotide sequence ID" value="NZ_CP007154.1"/>
</dbReference>
<name>W5USH8_9BACT</name>
<dbReference type="Pfam" id="PF01245">
    <property type="entry name" value="Ribosomal_L19"/>
    <property type="match status" value="1"/>
</dbReference>
<dbReference type="OrthoDB" id="9803541at2"/>
<dbReference type="PIRSF" id="PIRSF002191">
    <property type="entry name" value="Ribosomal_L19"/>
    <property type="match status" value="1"/>
</dbReference>
<evidence type="ECO:0000256" key="3">
    <source>
        <dbReference type="ARBA" id="ARBA00022980"/>
    </source>
</evidence>
<keyword evidence="9" id="KW-1185">Reference proteome</keyword>
<evidence type="ECO:0000313" key="9">
    <source>
        <dbReference type="Proteomes" id="UP000019229"/>
    </source>
</evidence>
<organism evidence="8 9">
    <name type="scientific">Mesomycoplasma bovoculi M165/69</name>
    <dbReference type="NCBI Taxonomy" id="743966"/>
    <lineage>
        <taxon>Bacteria</taxon>
        <taxon>Bacillati</taxon>
        <taxon>Mycoplasmatota</taxon>
        <taxon>Mycoplasmoidales</taxon>
        <taxon>Metamycoplasmataceae</taxon>
        <taxon>Mesomycoplasma</taxon>
    </lineage>
</organism>
<dbReference type="GO" id="GO:0022625">
    <property type="term" value="C:cytosolic large ribosomal subunit"/>
    <property type="evidence" value="ECO:0007669"/>
    <property type="project" value="TreeGrafter"/>
</dbReference>
<dbReference type="PRINTS" id="PR00061">
    <property type="entry name" value="RIBOSOMALL19"/>
</dbReference>
<dbReference type="InterPro" id="IPR008991">
    <property type="entry name" value="Translation_prot_SH3-like_sf"/>
</dbReference>
<dbReference type="PANTHER" id="PTHR15680:SF9">
    <property type="entry name" value="LARGE RIBOSOMAL SUBUNIT PROTEIN BL19M"/>
    <property type="match status" value="1"/>
</dbReference>
<protein>
    <recommendedName>
        <fullName evidence="5 6">Large ribosomal subunit protein bL19</fullName>
    </recommendedName>
</protein>
<dbReference type="PROSITE" id="PS01015">
    <property type="entry name" value="RIBOSOMAL_L19"/>
    <property type="match status" value="1"/>
</dbReference>
<dbReference type="eggNOG" id="COG0335">
    <property type="taxonomic scope" value="Bacteria"/>
</dbReference>
<gene>
    <name evidence="6 8" type="primary">rplS</name>
    <name evidence="8" type="ORF">MYB_00810</name>
</gene>
<dbReference type="InterPro" id="IPR001857">
    <property type="entry name" value="Ribosomal_bL19"/>
</dbReference>
<dbReference type="InterPro" id="IPR038657">
    <property type="entry name" value="Ribosomal_bL19_sf"/>
</dbReference>
<dbReference type="EMBL" id="CP007154">
    <property type="protein sequence ID" value="AHH45174.1"/>
    <property type="molecule type" value="Genomic_DNA"/>
</dbReference>
<evidence type="ECO:0000256" key="4">
    <source>
        <dbReference type="ARBA" id="ARBA00023274"/>
    </source>
</evidence>
<proteinExistence type="inferred from homology"/>
<dbReference type="KEGG" id="mbc:MYB_00810"/>
<dbReference type="Proteomes" id="UP000019229">
    <property type="component" value="Chromosome"/>
</dbReference>
<dbReference type="STRING" id="743966.MYB_00810"/>
<dbReference type="SUPFAM" id="SSF50104">
    <property type="entry name" value="Translation proteins SH3-like domain"/>
    <property type="match status" value="1"/>
</dbReference>
<dbReference type="HOGENOM" id="CLU_103507_2_2_14"/>
<dbReference type="HAMAP" id="MF_00402">
    <property type="entry name" value="Ribosomal_bL19"/>
    <property type="match status" value="1"/>
</dbReference>
<keyword evidence="3 6" id="KW-0689">Ribosomal protein</keyword>
<dbReference type="GO" id="GO:0003735">
    <property type="term" value="F:structural constituent of ribosome"/>
    <property type="evidence" value="ECO:0007669"/>
    <property type="project" value="InterPro"/>
</dbReference>
<comment type="function">
    <text evidence="1 6 7">This protein is located at the 30S-50S ribosomal subunit interface and may play a role in the structure and function of the aminoacyl-tRNA binding site.</text>
</comment>
<evidence type="ECO:0000256" key="6">
    <source>
        <dbReference type="HAMAP-Rule" id="MF_00402"/>
    </source>
</evidence>
<dbReference type="GO" id="GO:0006412">
    <property type="term" value="P:translation"/>
    <property type="evidence" value="ECO:0007669"/>
    <property type="project" value="UniProtKB-UniRule"/>
</dbReference>
<dbReference type="PANTHER" id="PTHR15680">
    <property type="entry name" value="RIBOSOMAL PROTEIN L19"/>
    <property type="match status" value="1"/>
</dbReference>
<dbReference type="AlphaFoldDB" id="W5USH8"/>
<comment type="similarity">
    <text evidence="2 6 7">Belongs to the bacterial ribosomal protein bL19 family.</text>
</comment>
<evidence type="ECO:0000256" key="5">
    <source>
        <dbReference type="ARBA" id="ARBA00035171"/>
    </source>
</evidence>
<sequence>MKNKLIEIVESSQLRQLDPFREGDNIKVFVKIREGNKERIQIFEGLVIAIKGSGLSKSFVVYKIAHNVGVERTFLYHSPLVDKIEVVRSNKVRRAKLYYMKDRKGKAARLKEIKRNK</sequence>
<dbReference type="PATRIC" id="fig|743966.3.peg.160"/>
<dbReference type="Gene3D" id="2.30.30.790">
    <property type="match status" value="1"/>
</dbReference>
<keyword evidence="4 6" id="KW-0687">Ribonucleoprotein</keyword>
<dbReference type="InterPro" id="IPR018257">
    <property type="entry name" value="Ribosomal_bL19_CS"/>
</dbReference>